<feature type="region of interest" description="Disordered" evidence="1">
    <location>
        <begin position="1"/>
        <end position="20"/>
    </location>
</feature>
<evidence type="ECO:0000256" key="1">
    <source>
        <dbReference type="SAM" id="MobiDB-lite"/>
    </source>
</evidence>
<name>A0A3B1A639_9ZZZZ</name>
<protein>
    <submittedName>
        <fullName evidence="2">Uncharacterized protein</fullName>
    </submittedName>
</protein>
<sequence length="40" mass="4588">PLSEQEKQTKPMPGETDPKDAFIKARMFASQAKARQKKNR</sequence>
<evidence type="ECO:0000313" key="2">
    <source>
        <dbReference type="EMBL" id="VAW88366.1"/>
    </source>
</evidence>
<organism evidence="2">
    <name type="scientific">hydrothermal vent metagenome</name>
    <dbReference type="NCBI Taxonomy" id="652676"/>
    <lineage>
        <taxon>unclassified sequences</taxon>
        <taxon>metagenomes</taxon>
        <taxon>ecological metagenomes</taxon>
    </lineage>
</organism>
<proteinExistence type="predicted"/>
<accession>A0A3B1A639</accession>
<feature type="non-terminal residue" evidence="2">
    <location>
        <position position="1"/>
    </location>
</feature>
<reference evidence="2" key="1">
    <citation type="submission" date="2018-06" db="EMBL/GenBank/DDBJ databases">
        <authorList>
            <person name="Zhirakovskaya E."/>
        </authorList>
    </citation>
    <scope>NUCLEOTIDE SEQUENCE</scope>
</reference>
<dbReference type="AlphaFoldDB" id="A0A3B1A639"/>
<gene>
    <name evidence="2" type="ORF">MNBD_GAMMA17-1315</name>
</gene>
<dbReference type="EMBL" id="UOFQ01000094">
    <property type="protein sequence ID" value="VAW88366.1"/>
    <property type="molecule type" value="Genomic_DNA"/>
</dbReference>